<evidence type="ECO:0000256" key="4">
    <source>
        <dbReference type="ARBA" id="ARBA00022679"/>
    </source>
</evidence>
<evidence type="ECO:0000256" key="5">
    <source>
        <dbReference type="ARBA" id="ARBA00022723"/>
    </source>
</evidence>
<dbReference type="Gene3D" id="3.30.1490.20">
    <property type="entry name" value="ATP-grasp fold, A domain"/>
    <property type="match status" value="1"/>
</dbReference>
<comment type="cofactor">
    <cofactor evidence="1 10">
        <name>Mg(2+)</name>
        <dbReference type="ChEBI" id="CHEBI:18420"/>
    </cofactor>
</comment>
<comment type="caution">
    <text evidence="14">The sequence shown here is derived from an EMBL/GenBank/DDBJ whole genome shotgun (WGS) entry which is preliminary data.</text>
</comment>
<dbReference type="SUPFAM" id="SSF51621">
    <property type="entry name" value="Phosphoenolpyruvate/pyruvate domain"/>
    <property type="match status" value="1"/>
</dbReference>
<evidence type="ECO:0000256" key="9">
    <source>
        <dbReference type="ARBA" id="ARBA00022842"/>
    </source>
</evidence>
<accession>A0A497F2G1</accession>
<dbReference type="InterPro" id="IPR013815">
    <property type="entry name" value="ATP_grasp_subdomain_1"/>
</dbReference>
<dbReference type="Gene3D" id="1.10.189.10">
    <property type="entry name" value="Pyruvate Phosphate Dikinase, domain 2"/>
    <property type="match status" value="1"/>
</dbReference>
<evidence type="ECO:0000256" key="6">
    <source>
        <dbReference type="ARBA" id="ARBA00022741"/>
    </source>
</evidence>
<dbReference type="Pfam" id="PF00391">
    <property type="entry name" value="PEP-utilizers"/>
    <property type="match status" value="1"/>
</dbReference>
<dbReference type="InterPro" id="IPR010121">
    <property type="entry name" value="Pyruvate_phosphate_dikinase"/>
</dbReference>
<dbReference type="GO" id="GO:0005524">
    <property type="term" value="F:ATP binding"/>
    <property type="evidence" value="ECO:0007669"/>
    <property type="project" value="UniProtKB-KW"/>
</dbReference>
<dbReference type="SUPFAM" id="SSF56059">
    <property type="entry name" value="Glutathione synthetase ATP-binding domain-like"/>
    <property type="match status" value="1"/>
</dbReference>
<evidence type="ECO:0000313" key="14">
    <source>
        <dbReference type="EMBL" id="RLE53412.1"/>
    </source>
</evidence>
<dbReference type="Gene3D" id="3.30.470.20">
    <property type="entry name" value="ATP-grasp fold, B domain"/>
    <property type="match status" value="1"/>
</dbReference>
<dbReference type="InterPro" id="IPR040442">
    <property type="entry name" value="Pyrv_kinase-like_dom_sf"/>
</dbReference>
<evidence type="ECO:0000259" key="11">
    <source>
        <dbReference type="Pfam" id="PF00391"/>
    </source>
</evidence>
<keyword evidence="4 14" id="KW-0808">Transferase</keyword>
<dbReference type="Gene3D" id="3.50.30.10">
    <property type="entry name" value="Phosphohistidine domain"/>
    <property type="match status" value="1"/>
</dbReference>
<evidence type="ECO:0000256" key="8">
    <source>
        <dbReference type="ARBA" id="ARBA00022840"/>
    </source>
</evidence>
<dbReference type="InterPro" id="IPR015813">
    <property type="entry name" value="Pyrv/PenolPyrv_kinase-like_dom"/>
</dbReference>
<comment type="similarity">
    <text evidence="2">Belongs to the PEP-utilizing enzyme family.</text>
</comment>
<sequence>MSKANVKKQRVYTFSEGDYKNVKLLGGKGAGLCMMTQLGLPVPPGIIITTEVCKEYYALGKKLPDGLMDEVREKIKYIEEKTGKKFGDPENPLLVSVRSGAPVSMPGMMDTVLNLGINDVIVKGLAKQLGDERAAYDAYRRFLQMFGKIVLKIDEKLFDEAFERIKEKYGAKTDADLTANAFKEVVEEFKKIIKDNYGKLIEDPWEQLKLAIKAVFDSWNNPRAVFYRKANKITPDIADGTAVSIVAMVFGNVGLNSATGVIFTRNPATGKNELYGEFLVMAQGEDVVAGIRTPRPIKELAELSPELYKQLYDGAKLLERIKKEVQDIEFTIENGKLYFLQTRNGKMTPLARVKTAVDMVKEGILKKEEALLRVKPEHIEQLLYPQIDPKAKAKPIAKGLASSPGAVSGMVIFDADEAVKWANEGKPVILVREETKPDDVHGMYASVGILTSRGGMTSHAAVVARAIGKPCVVGCEAIKIDYENKKFIVPENGVVVREGDWITIDGFTGNVYIGKIPTIKPELPKEFHELLSWADEFRRLGVRANADVPEDAVTARKFGAEGIGLLRTERMFRAPERLEIFRKVILSETSEERRKHLEKLVPLLKSDFIEIFEAMEGLPVIVRLFDPPLHEFLPSEVELVMEIMELKAKGETEKLAEKELLLKRVRALKEANPMMGHRGVRVGVTYPEIYAAQVKAILEAAAELILKGKDIKVSIMVPQVCEAKELKYVKEKAVDPVAKEVEAKYGIKVPFKYGTMIEVVRACLTADEIAKVAEFFSFGTNDLTQGTFTFSRDDVEGKFMARYLELGILDEDPFKTLDEKGVGKLMKIAVQLGRSVRKDIEIGICGEHGGDPKSIEFCHKIGLDYVSASPYRIPVARLVAAQAVIKEKGIELAKY</sequence>
<feature type="binding site" evidence="10">
    <location>
        <position position="782"/>
    </location>
    <ligand>
        <name>Mg(2+)</name>
        <dbReference type="ChEBI" id="CHEBI:18420"/>
    </ligand>
</feature>
<evidence type="ECO:0000259" key="12">
    <source>
        <dbReference type="Pfam" id="PF01326"/>
    </source>
</evidence>
<dbReference type="AlphaFoldDB" id="A0A497F2G1"/>
<keyword evidence="6" id="KW-0547">Nucleotide-binding</keyword>
<keyword evidence="8" id="KW-0067">ATP-binding</keyword>
<dbReference type="InterPro" id="IPR036637">
    <property type="entry name" value="Phosphohistidine_dom_sf"/>
</dbReference>
<dbReference type="PANTHER" id="PTHR22931:SF9">
    <property type="entry name" value="PYRUVATE, PHOSPHATE DIKINASE 1, CHLOROPLASTIC"/>
    <property type="match status" value="1"/>
</dbReference>
<keyword evidence="9 10" id="KW-0460">Magnesium</keyword>
<evidence type="ECO:0000256" key="1">
    <source>
        <dbReference type="ARBA" id="ARBA00001946"/>
    </source>
</evidence>
<dbReference type="InterPro" id="IPR000121">
    <property type="entry name" value="PEP_util_C"/>
</dbReference>
<name>A0A497F2G1_9CREN</name>
<dbReference type="NCBIfam" id="NF004531">
    <property type="entry name" value="PRK05878.1"/>
    <property type="match status" value="1"/>
</dbReference>
<feature type="binding site" evidence="10">
    <location>
        <position position="758"/>
    </location>
    <ligand>
        <name>Mg(2+)</name>
        <dbReference type="ChEBI" id="CHEBI:18420"/>
    </ligand>
</feature>
<dbReference type="EC" id="2.7.9.1" evidence="3"/>
<keyword evidence="14" id="KW-0670">Pyruvate</keyword>
<dbReference type="Pfam" id="PF01326">
    <property type="entry name" value="PPDK_N"/>
    <property type="match status" value="2"/>
</dbReference>
<evidence type="ECO:0000256" key="7">
    <source>
        <dbReference type="ARBA" id="ARBA00022777"/>
    </source>
</evidence>
<feature type="domain" description="PEP-utilising enzyme C-terminal" evidence="13">
    <location>
        <begin position="526"/>
        <end position="883"/>
    </location>
</feature>
<dbReference type="GO" id="GO:0046872">
    <property type="term" value="F:metal ion binding"/>
    <property type="evidence" value="ECO:0007669"/>
    <property type="project" value="UniProtKB-KW"/>
</dbReference>
<dbReference type="NCBIfam" id="TIGR01828">
    <property type="entry name" value="pyru_phos_dikin"/>
    <property type="match status" value="1"/>
</dbReference>
<feature type="domain" description="PEP-utilising enzyme mobile" evidence="11">
    <location>
        <begin position="426"/>
        <end position="509"/>
    </location>
</feature>
<dbReference type="InterPro" id="IPR008279">
    <property type="entry name" value="PEP-util_enz_mobile_dom"/>
</dbReference>
<gene>
    <name evidence="14" type="ORF">DRJ26_03375</name>
</gene>
<protein>
    <recommendedName>
        <fullName evidence="3">pyruvate, phosphate dikinase</fullName>
        <ecNumber evidence="3">2.7.9.1</ecNumber>
    </recommendedName>
</protein>
<dbReference type="PIRSF" id="PIRSF000853">
    <property type="entry name" value="PPDK"/>
    <property type="match status" value="1"/>
</dbReference>
<dbReference type="EMBL" id="QMRA01000067">
    <property type="protein sequence ID" value="RLE53412.1"/>
    <property type="molecule type" value="Genomic_DNA"/>
</dbReference>
<proteinExistence type="inferred from homology"/>
<evidence type="ECO:0000256" key="10">
    <source>
        <dbReference type="PIRSR" id="PIRSR000853-3"/>
    </source>
</evidence>
<dbReference type="Gene3D" id="1.20.80.30">
    <property type="match status" value="1"/>
</dbReference>
<evidence type="ECO:0000256" key="2">
    <source>
        <dbReference type="ARBA" id="ARBA00007837"/>
    </source>
</evidence>
<organism evidence="14 15">
    <name type="scientific">Thermoproteota archaeon</name>
    <dbReference type="NCBI Taxonomy" id="2056631"/>
    <lineage>
        <taxon>Archaea</taxon>
        <taxon>Thermoproteota</taxon>
    </lineage>
</organism>
<dbReference type="Proteomes" id="UP000269499">
    <property type="component" value="Unassembled WGS sequence"/>
</dbReference>
<keyword evidence="5 10" id="KW-0479">Metal-binding</keyword>
<dbReference type="PANTHER" id="PTHR22931">
    <property type="entry name" value="PHOSPHOENOLPYRUVATE DIKINASE-RELATED"/>
    <property type="match status" value="1"/>
</dbReference>
<dbReference type="GO" id="GO:0016301">
    <property type="term" value="F:kinase activity"/>
    <property type="evidence" value="ECO:0007669"/>
    <property type="project" value="UniProtKB-KW"/>
</dbReference>
<dbReference type="SUPFAM" id="SSF52009">
    <property type="entry name" value="Phosphohistidine domain"/>
    <property type="match status" value="1"/>
</dbReference>
<dbReference type="InterPro" id="IPR002192">
    <property type="entry name" value="PPDK_AMP/ATP-bd"/>
</dbReference>
<keyword evidence="7" id="KW-0418">Kinase</keyword>
<feature type="domain" description="Pyruvate phosphate dikinase AMP/ATP-binding" evidence="12">
    <location>
        <begin position="302"/>
        <end position="362"/>
    </location>
</feature>
<dbReference type="Gene3D" id="3.20.20.60">
    <property type="entry name" value="Phosphoenolpyruvate-binding domains"/>
    <property type="match status" value="1"/>
</dbReference>
<dbReference type="GO" id="GO:0050242">
    <property type="term" value="F:pyruvate, phosphate dikinase activity"/>
    <property type="evidence" value="ECO:0007669"/>
    <property type="project" value="UniProtKB-EC"/>
</dbReference>
<reference evidence="14 15" key="1">
    <citation type="submission" date="2018-06" db="EMBL/GenBank/DDBJ databases">
        <title>Extensive metabolic versatility and redundancy in microbially diverse, dynamic hydrothermal sediments.</title>
        <authorList>
            <person name="Dombrowski N."/>
            <person name="Teske A."/>
            <person name="Baker B.J."/>
        </authorList>
    </citation>
    <scope>NUCLEOTIDE SEQUENCE [LARGE SCALE GENOMIC DNA]</scope>
    <source>
        <strain evidence="14">B20_G2</strain>
    </source>
</reference>
<evidence type="ECO:0000256" key="3">
    <source>
        <dbReference type="ARBA" id="ARBA00011994"/>
    </source>
</evidence>
<dbReference type="Pfam" id="PF02896">
    <property type="entry name" value="PEP-utilizers_C"/>
    <property type="match status" value="1"/>
</dbReference>
<evidence type="ECO:0000259" key="13">
    <source>
        <dbReference type="Pfam" id="PF02896"/>
    </source>
</evidence>
<evidence type="ECO:0000313" key="15">
    <source>
        <dbReference type="Proteomes" id="UP000269499"/>
    </source>
</evidence>
<dbReference type="InterPro" id="IPR018274">
    <property type="entry name" value="PEP_util_AS"/>
</dbReference>
<feature type="domain" description="Pyruvate phosphate dikinase AMP/ATP-binding" evidence="12">
    <location>
        <begin position="68"/>
        <end position="294"/>
    </location>
</feature>
<dbReference type="PROSITE" id="PS00370">
    <property type="entry name" value="PEP_ENZYMES_PHOS_SITE"/>
    <property type="match status" value="1"/>
</dbReference>